<name>Q6QXG5_GVAS</name>
<evidence type="ECO:0000313" key="2">
    <source>
        <dbReference type="EMBL" id="AHN92155.1"/>
    </source>
</evidence>
<reference evidence="2" key="2">
    <citation type="journal article" date="2014" name="Arch. Virol.">
        <title>Complete genome sequence of Agrotis segetum granulovirus Shanghai strain.</title>
        <authorList>
            <person name="Zhang X."/>
            <person name="Liang Z."/>
            <person name="Yin X."/>
            <person name="Wang J."/>
            <person name="Shao X."/>
        </authorList>
    </citation>
    <scope>NUCLEOTIDE SEQUENCE</scope>
    <source>
        <strain evidence="2">L1</strain>
    </source>
</reference>
<dbReference type="Proteomes" id="UP000202635">
    <property type="component" value="Genome"/>
</dbReference>
<dbReference type="Proteomes" id="UP000232958">
    <property type="component" value="Segment"/>
</dbReference>
<protein>
    <submittedName>
        <fullName evidence="1">ORF105</fullName>
    </submittedName>
</protein>
<gene>
    <name evidence="1" type="primary">ORF105</name>
    <name evidence="2" type="ORF">AsGV116</name>
    <name evidence="3" type="ORF">AsGV119</name>
    <name evidence="1" type="ORF">AsGVgp105</name>
</gene>
<reference evidence="3 5" key="3">
    <citation type="submission" date="2015-05" db="EMBL/GenBank/DDBJ databases">
        <title>Complete Sequence of an Agrotis segetum granulovirus isolate from Europe.</title>
        <authorList>
            <person name="Gueli Alletti G."/>
            <person name="Wennmann J.T."/>
            <person name="Jehle J.A."/>
        </authorList>
    </citation>
    <scope>NUCLEOTIDE SEQUENCE [LARGE SCALE GENOMIC DNA]</scope>
    <source>
        <strain evidence="3 5">DA</strain>
    </source>
</reference>
<evidence type="ECO:0000313" key="5">
    <source>
        <dbReference type="Proteomes" id="UP000232958"/>
    </source>
</evidence>
<dbReference type="OrthoDB" id="19990at10239"/>
<keyword evidence="5" id="KW-1185">Reference proteome</keyword>
<evidence type="ECO:0000313" key="4">
    <source>
        <dbReference type="Proteomes" id="UP000202635"/>
    </source>
</evidence>
<accession>Q6QXG5</accession>
<organism evidence="1 4">
    <name type="scientific">Agrotis segetum granulosis virus</name>
    <name type="common">AsGV</name>
    <name type="synonym">Agrotis segetum granulovirus</name>
    <dbReference type="NCBI Taxonomy" id="10464"/>
    <lineage>
        <taxon>Viruses</taxon>
        <taxon>Viruses incertae sedis</taxon>
        <taxon>Naldaviricetes</taxon>
        <taxon>Lefavirales</taxon>
        <taxon>Baculoviridae</taxon>
        <taxon>Betabaculovirus</taxon>
        <taxon>Betabaculovirus agsegetum</taxon>
    </lineage>
</organism>
<proteinExistence type="predicted"/>
<reference evidence="1 4" key="1">
    <citation type="submission" date="2004-09" db="EMBL/GenBank/DDBJ databases">
        <authorList>
            <person name="Ai X.L."/>
            <person name="Wang Z.F."/>
            <person name="Wang B."/>
            <person name="Zhang W."/>
            <person name="Li F."/>
            <person name="Fu J.H."/>
            <person name="Cui C.S."/>
            <person name="Shi Y.H."/>
            <person name="He M."/>
        </authorList>
    </citation>
    <scope>NUCLEOTIDE SEQUENCE [LARGE SCALE GENOMIC DNA]</scope>
</reference>
<evidence type="ECO:0000313" key="1">
    <source>
        <dbReference type="EMBL" id="AAS82633.1"/>
    </source>
</evidence>
<organismHost>
    <name type="scientific">Agrotis segetum</name>
    <name type="common">Turnip moth</name>
    <dbReference type="NCBI Taxonomy" id="47767"/>
</organismHost>
<sequence length="177" mass="21291">MNGCITFEKLRQRKKHHEEIINVVQEMMRAERVKRVDPKILLQRVQMEYYNCNGKTKGHTLDCIINTYNLLKNYYECLSVLKTSFYDNNYTCNYGIRAFLEKINVCEQTERVRLKFYSIDESQICEECFEQYTSSGSEQHDLIMSECNVEPQHSYWFSCTYICDYCFKNKLYSKLPY</sequence>
<evidence type="ECO:0000313" key="3">
    <source>
        <dbReference type="EMBL" id="AKN63393.1"/>
    </source>
</evidence>
<dbReference type="EMBL" id="KR584663">
    <property type="protein sequence ID" value="AKN63393.1"/>
    <property type="molecule type" value="Genomic_DNA"/>
</dbReference>
<dbReference type="EMBL" id="KC994902">
    <property type="protein sequence ID" value="AHN92155.1"/>
    <property type="molecule type" value="Genomic_DNA"/>
</dbReference>
<dbReference type="EMBL" id="AY522332">
    <property type="protein sequence ID" value="AAS82633.1"/>
    <property type="molecule type" value="Genomic_DNA"/>
</dbReference>